<dbReference type="AlphaFoldDB" id="W4V660"/>
<protein>
    <recommendedName>
        <fullName evidence="3">N-acetyltransferase domain-containing protein</fullName>
    </recommendedName>
</protein>
<dbReference type="InterPro" id="IPR016181">
    <property type="entry name" value="Acyl_CoA_acyltransferase"/>
</dbReference>
<keyword evidence="1" id="KW-0808">Transferase</keyword>
<proteinExistence type="predicted"/>
<organism evidence="4 5">
    <name type="scientific">Acetivibrio straminisolvens JCM 21531</name>
    <dbReference type="NCBI Taxonomy" id="1294263"/>
    <lineage>
        <taxon>Bacteria</taxon>
        <taxon>Bacillati</taxon>
        <taxon>Bacillota</taxon>
        <taxon>Clostridia</taxon>
        <taxon>Eubacteriales</taxon>
        <taxon>Oscillospiraceae</taxon>
        <taxon>Acetivibrio</taxon>
    </lineage>
</organism>
<dbReference type="InterPro" id="IPR000182">
    <property type="entry name" value="GNAT_dom"/>
</dbReference>
<evidence type="ECO:0000259" key="3">
    <source>
        <dbReference type="PROSITE" id="PS51186"/>
    </source>
</evidence>
<evidence type="ECO:0000313" key="4">
    <source>
        <dbReference type="EMBL" id="GAE88667.1"/>
    </source>
</evidence>
<dbReference type="PROSITE" id="PS51186">
    <property type="entry name" value="GNAT"/>
    <property type="match status" value="1"/>
</dbReference>
<dbReference type="Gene3D" id="3.40.630.30">
    <property type="match status" value="1"/>
</dbReference>
<dbReference type="GO" id="GO:0016747">
    <property type="term" value="F:acyltransferase activity, transferring groups other than amino-acyl groups"/>
    <property type="evidence" value="ECO:0007669"/>
    <property type="project" value="InterPro"/>
</dbReference>
<dbReference type="CDD" id="cd04301">
    <property type="entry name" value="NAT_SF"/>
    <property type="match status" value="1"/>
</dbReference>
<name>W4V660_9FIRM</name>
<evidence type="ECO:0000313" key="5">
    <source>
        <dbReference type="Proteomes" id="UP000019109"/>
    </source>
</evidence>
<reference evidence="4" key="1">
    <citation type="journal article" date="2014" name="Genome Announc.">
        <title>Draft Genome Sequence of Clostridium straminisolvens Strain JCM 21531T, Isolated from a Cellulose-Degrading Bacterial Community.</title>
        <authorList>
            <person name="Yuki M."/>
            <person name="Oshima K."/>
            <person name="Suda W."/>
            <person name="Sakamoto M."/>
            <person name="Kitamura K."/>
            <person name="Iida T."/>
            <person name="Hattori M."/>
            <person name="Ohkuma M."/>
        </authorList>
    </citation>
    <scope>NUCLEOTIDE SEQUENCE [LARGE SCALE GENOMIC DNA]</scope>
    <source>
        <strain evidence="4">JCM 21531</strain>
    </source>
</reference>
<dbReference type="STRING" id="1294263.JCM21531_2127"/>
<keyword evidence="5" id="KW-1185">Reference proteome</keyword>
<feature type="domain" description="N-acetyltransferase" evidence="3">
    <location>
        <begin position="5"/>
        <end position="158"/>
    </location>
</feature>
<evidence type="ECO:0000256" key="1">
    <source>
        <dbReference type="ARBA" id="ARBA00022679"/>
    </source>
</evidence>
<dbReference type="Pfam" id="PF00583">
    <property type="entry name" value="Acetyltransf_1"/>
    <property type="match status" value="1"/>
</dbReference>
<dbReference type="InterPro" id="IPR050832">
    <property type="entry name" value="Bact_Acetyltransf"/>
</dbReference>
<dbReference type="EMBL" id="BAVR01000022">
    <property type="protein sequence ID" value="GAE88667.1"/>
    <property type="molecule type" value="Genomic_DNA"/>
</dbReference>
<comment type="caution">
    <text evidence="4">The sequence shown here is derived from an EMBL/GenBank/DDBJ whole genome shotgun (WGS) entry which is preliminary data.</text>
</comment>
<dbReference type="OrthoDB" id="2111574at2"/>
<dbReference type="RefSeq" id="WP_038288804.1">
    <property type="nucleotide sequence ID" value="NZ_BAVR01000022.1"/>
</dbReference>
<keyword evidence="2" id="KW-0012">Acyltransferase</keyword>
<dbReference type="SUPFAM" id="SSF55729">
    <property type="entry name" value="Acyl-CoA N-acyltransferases (Nat)"/>
    <property type="match status" value="1"/>
</dbReference>
<dbReference type="Proteomes" id="UP000019109">
    <property type="component" value="Unassembled WGS sequence"/>
</dbReference>
<sequence length="158" mass="18181">MNYSFVIRKAALEDAEAIQSITKEAFEKYMQDTGLTGTMEALEESLEDIKRDIETKEVFIAFIDNIPVGTIRVQILPDNTAYISRFGVRLQYHNVGIGKAMMNLVDKLLTAKRIKRVSLHTASKYAELMRFYYGRGFYVDSTSKERGYIRALLVKDYE</sequence>
<gene>
    <name evidence="4" type="ORF">JCM21531_2127</name>
</gene>
<evidence type="ECO:0000256" key="2">
    <source>
        <dbReference type="ARBA" id="ARBA00023315"/>
    </source>
</evidence>
<accession>W4V660</accession>
<dbReference type="PANTHER" id="PTHR43877">
    <property type="entry name" value="AMINOALKYLPHOSPHONATE N-ACETYLTRANSFERASE-RELATED-RELATED"/>
    <property type="match status" value="1"/>
</dbReference>
<dbReference type="PANTHER" id="PTHR43877:SF2">
    <property type="entry name" value="AMINOALKYLPHOSPHONATE N-ACETYLTRANSFERASE-RELATED"/>
    <property type="match status" value="1"/>
</dbReference>